<dbReference type="Proteomes" id="UP000199532">
    <property type="component" value="Unassembled WGS sequence"/>
</dbReference>
<feature type="chain" id="PRO_5011674335" description="Lipocalin-like domain-containing protein" evidence="1">
    <location>
        <begin position="19"/>
        <end position="147"/>
    </location>
</feature>
<dbReference type="RefSeq" id="WP_090340544.1">
    <property type="nucleotide sequence ID" value="NZ_FNXY01000009.1"/>
</dbReference>
<evidence type="ECO:0000256" key="1">
    <source>
        <dbReference type="SAM" id="SignalP"/>
    </source>
</evidence>
<sequence>MRKFTSLVLIVIFLGLSAAGCEKESCCKAKHPVLKGTWQLEGYLNRKTNILKEIPANDGRNVVYKFLDDGQKGTISGKTYSNTVGGSYEILGSSKLKVTNFGGSKVGEPEWSGKAWFRYGEYLYEIQDNSLSVFQETDSEKMVFRKK</sequence>
<evidence type="ECO:0008006" key="4">
    <source>
        <dbReference type="Google" id="ProtNLM"/>
    </source>
</evidence>
<accession>A0A1H6ZX69</accession>
<dbReference type="OrthoDB" id="956429at2"/>
<name>A0A1H6ZX69_9BACT</name>
<dbReference type="AlphaFoldDB" id="A0A1H6ZX69"/>
<dbReference type="STRING" id="408657.SAMN04487995_5345"/>
<feature type="signal peptide" evidence="1">
    <location>
        <begin position="1"/>
        <end position="18"/>
    </location>
</feature>
<keyword evidence="3" id="KW-1185">Reference proteome</keyword>
<dbReference type="InterPro" id="IPR038670">
    <property type="entry name" value="HslJ-like_sf"/>
</dbReference>
<dbReference type="EMBL" id="FNXY01000009">
    <property type="protein sequence ID" value="SEJ56754.1"/>
    <property type="molecule type" value="Genomic_DNA"/>
</dbReference>
<dbReference type="Gene3D" id="2.40.128.270">
    <property type="match status" value="1"/>
</dbReference>
<reference evidence="2 3" key="1">
    <citation type="submission" date="2016-10" db="EMBL/GenBank/DDBJ databases">
        <authorList>
            <person name="de Groot N.N."/>
        </authorList>
    </citation>
    <scope>NUCLEOTIDE SEQUENCE [LARGE SCALE GENOMIC DNA]</scope>
    <source>
        <strain evidence="2 3">DSM 19938</strain>
    </source>
</reference>
<dbReference type="PROSITE" id="PS51257">
    <property type="entry name" value="PROKAR_LIPOPROTEIN"/>
    <property type="match status" value="1"/>
</dbReference>
<evidence type="ECO:0000313" key="3">
    <source>
        <dbReference type="Proteomes" id="UP000199532"/>
    </source>
</evidence>
<protein>
    <recommendedName>
        <fullName evidence="4">Lipocalin-like domain-containing protein</fullName>
    </recommendedName>
</protein>
<gene>
    <name evidence="2" type="ORF">SAMN04487995_5345</name>
</gene>
<evidence type="ECO:0000313" key="2">
    <source>
        <dbReference type="EMBL" id="SEJ56754.1"/>
    </source>
</evidence>
<organism evidence="2 3">
    <name type="scientific">Dyadobacter koreensis</name>
    <dbReference type="NCBI Taxonomy" id="408657"/>
    <lineage>
        <taxon>Bacteria</taxon>
        <taxon>Pseudomonadati</taxon>
        <taxon>Bacteroidota</taxon>
        <taxon>Cytophagia</taxon>
        <taxon>Cytophagales</taxon>
        <taxon>Spirosomataceae</taxon>
        <taxon>Dyadobacter</taxon>
    </lineage>
</organism>
<keyword evidence="1" id="KW-0732">Signal</keyword>
<proteinExistence type="predicted"/>